<protein>
    <recommendedName>
        <fullName evidence="4">DUF1329 domain-containing protein</fullName>
    </recommendedName>
</protein>
<gene>
    <name evidence="2" type="ORF">ACFPM8_15965</name>
</gene>
<accession>A0ABW0ME07</accession>
<reference evidence="3" key="1">
    <citation type="journal article" date="2019" name="Int. J. Syst. Evol. Microbiol.">
        <title>The Global Catalogue of Microorganisms (GCM) 10K type strain sequencing project: providing services to taxonomists for standard genome sequencing and annotation.</title>
        <authorList>
            <consortium name="The Broad Institute Genomics Platform"/>
            <consortium name="The Broad Institute Genome Sequencing Center for Infectious Disease"/>
            <person name="Wu L."/>
            <person name="Ma J."/>
        </authorList>
    </citation>
    <scope>NUCLEOTIDE SEQUENCE [LARGE SCALE GENOMIC DNA]</scope>
    <source>
        <strain evidence="3">JCM 17066</strain>
    </source>
</reference>
<sequence>MNRRTLLQLGLGAALGQLASRASAQTDLLNGLNPNIWPGQKRVDYNTAQSPLIEWEEVKDESVKRSQPEKRRMLGFIEGMATETVLPVLMPIGLGVQPRPWEGRDETEKSVPTFPRSGLYMGFRQAVGMLPLPRRGQRPDGSPIPRHAYFDLMDLDSHDRIAAPACLLKLDHRKIRLITDSRTYHPDPELWHVYSYQRGISSVDVEHPESRVPKYYLRPPVPACSYSSPVQSIVSIDFIMRFNTGPVIPTRFRMALPPLEYAGKSLPMPTVYFEPYNMRTDDWVK</sequence>
<evidence type="ECO:0008006" key="4">
    <source>
        <dbReference type="Google" id="ProtNLM"/>
    </source>
</evidence>
<name>A0ABW0ME07_9BURK</name>
<evidence type="ECO:0000313" key="3">
    <source>
        <dbReference type="Proteomes" id="UP001596045"/>
    </source>
</evidence>
<feature type="signal peptide" evidence="1">
    <location>
        <begin position="1"/>
        <end position="24"/>
    </location>
</feature>
<keyword evidence="1" id="KW-0732">Signal</keyword>
<proteinExistence type="predicted"/>
<dbReference type="Proteomes" id="UP001596045">
    <property type="component" value="Unassembled WGS sequence"/>
</dbReference>
<comment type="caution">
    <text evidence="2">The sequence shown here is derived from an EMBL/GenBank/DDBJ whole genome shotgun (WGS) entry which is preliminary data.</text>
</comment>
<feature type="chain" id="PRO_5046478343" description="DUF1329 domain-containing protein" evidence="1">
    <location>
        <begin position="25"/>
        <end position="285"/>
    </location>
</feature>
<dbReference type="EMBL" id="JBHSMT010000027">
    <property type="protein sequence ID" value="MFC5475457.1"/>
    <property type="molecule type" value="Genomic_DNA"/>
</dbReference>
<organism evidence="2 3">
    <name type="scientific">Paraherbaspirillum soli</name>
    <dbReference type="NCBI Taxonomy" id="631222"/>
    <lineage>
        <taxon>Bacteria</taxon>
        <taxon>Pseudomonadati</taxon>
        <taxon>Pseudomonadota</taxon>
        <taxon>Betaproteobacteria</taxon>
        <taxon>Burkholderiales</taxon>
        <taxon>Oxalobacteraceae</taxon>
        <taxon>Paraherbaspirillum</taxon>
    </lineage>
</organism>
<keyword evidence="3" id="KW-1185">Reference proteome</keyword>
<dbReference type="RefSeq" id="WP_378998770.1">
    <property type="nucleotide sequence ID" value="NZ_JBHSMT010000027.1"/>
</dbReference>
<evidence type="ECO:0000256" key="1">
    <source>
        <dbReference type="SAM" id="SignalP"/>
    </source>
</evidence>
<evidence type="ECO:0000313" key="2">
    <source>
        <dbReference type="EMBL" id="MFC5475457.1"/>
    </source>
</evidence>